<feature type="domain" description="Trypanosome variant surface glycoprotein B-type N-terminal" evidence="11">
    <location>
        <begin position="20"/>
        <end position="256"/>
    </location>
</feature>
<evidence type="ECO:0000256" key="8">
    <source>
        <dbReference type="ARBA" id="ARBA00023288"/>
    </source>
</evidence>
<dbReference type="EMBL" id="KC611817">
    <property type="protein sequence ID" value="AGH59248.1"/>
    <property type="molecule type" value="Genomic_DNA"/>
</dbReference>
<evidence type="ECO:0000256" key="7">
    <source>
        <dbReference type="ARBA" id="ARBA00023180"/>
    </source>
</evidence>
<keyword evidence="7" id="KW-0325">Glycoprotein</keyword>
<comment type="function">
    <text evidence="1">VSG forms a coat on the surface of the parasite. The trypanosome evades the immune response of the host by expressing a series of antigenically distinct VSGs from an estimated 1000 VSG genes.</text>
</comment>
<comment type="subcellular location">
    <subcellularLocation>
        <location evidence="2">Cell membrane</location>
        <topology evidence="2">Lipid-anchor</topology>
        <topology evidence="2">GPI-anchor</topology>
    </subcellularLocation>
</comment>
<dbReference type="InterPro" id="IPR025932">
    <property type="entry name" value="Trypano_VSG_B_N_dom"/>
</dbReference>
<evidence type="ECO:0000256" key="5">
    <source>
        <dbReference type="ARBA" id="ARBA00022729"/>
    </source>
</evidence>
<dbReference type="GO" id="GO:0005886">
    <property type="term" value="C:plasma membrane"/>
    <property type="evidence" value="ECO:0007669"/>
    <property type="project" value="UniProtKB-SubCell"/>
</dbReference>
<dbReference type="VEuPathDB" id="TriTrypDB:Tb427_000124500"/>
<dbReference type="InterPro" id="IPR019609">
    <property type="entry name" value="Variant_surf_glycoprt_trypan_C"/>
</dbReference>
<dbReference type="Pfam" id="PF13206">
    <property type="entry name" value="VSG_B"/>
    <property type="match status" value="1"/>
</dbReference>
<feature type="domain" description="Trypanosome variant surface glycoprotein C-terminal" evidence="10">
    <location>
        <begin position="296"/>
        <end position="377"/>
    </location>
</feature>
<feature type="non-terminal residue" evidence="12">
    <location>
        <position position="1"/>
    </location>
</feature>
<evidence type="ECO:0000256" key="1">
    <source>
        <dbReference type="ARBA" id="ARBA00002523"/>
    </source>
</evidence>
<evidence type="ECO:0000256" key="9">
    <source>
        <dbReference type="SAM" id="MobiDB-lite"/>
    </source>
</evidence>
<accession>M4SSF9</accession>
<reference evidence="12" key="2">
    <citation type="journal article" date="2014" name="Mol. Biochem. Parasitol.">
        <title>Capturing the variant surface glycoprotein repertoire (the VSGnome) of Trypanosoma brucei Lister 427.</title>
        <authorList>
            <person name="Cross G.A."/>
            <person name="Kim H.S."/>
            <person name="Wickstead B."/>
        </authorList>
    </citation>
    <scope>NUCLEOTIDE SEQUENCE</scope>
    <source>
        <strain evidence="12">Lister 427</strain>
    </source>
</reference>
<evidence type="ECO:0000256" key="4">
    <source>
        <dbReference type="ARBA" id="ARBA00022622"/>
    </source>
</evidence>
<keyword evidence="3" id="KW-1003">Cell membrane</keyword>
<keyword evidence="4" id="KW-0336">GPI-anchor</keyword>
<reference evidence="12" key="1">
    <citation type="submission" date="2013-02" db="EMBL/GenBank/DDBJ databases">
        <authorList>
            <person name="Cross G.A.M."/>
            <person name="Kim H.-S."/>
            <person name="Wickstead B."/>
        </authorList>
    </citation>
    <scope>NUCLEOTIDE SEQUENCE</scope>
    <source>
        <strain evidence="12">Lister 427</strain>
    </source>
</reference>
<dbReference type="AlphaFoldDB" id="M4SSF9"/>
<protein>
    <submittedName>
        <fullName evidence="12">Variant surface glycoprotein 3205</fullName>
    </submittedName>
</protein>
<keyword evidence="8" id="KW-0449">Lipoprotein</keyword>
<organism evidence="12">
    <name type="scientific">Trypanosoma brucei</name>
    <dbReference type="NCBI Taxonomy" id="5691"/>
    <lineage>
        <taxon>Eukaryota</taxon>
        <taxon>Discoba</taxon>
        <taxon>Euglenozoa</taxon>
        <taxon>Kinetoplastea</taxon>
        <taxon>Metakinetoplastina</taxon>
        <taxon>Trypanosomatida</taxon>
        <taxon>Trypanosomatidae</taxon>
        <taxon>Trypanosoma</taxon>
    </lineage>
</organism>
<dbReference type="GO" id="GO:0098552">
    <property type="term" value="C:side of membrane"/>
    <property type="evidence" value="ECO:0007669"/>
    <property type="project" value="UniProtKB-KW"/>
</dbReference>
<proteinExistence type="predicted"/>
<evidence type="ECO:0000256" key="3">
    <source>
        <dbReference type="ARBA" id="ARBA00022475"/>
    </source>
</evidence>
<evidence type="ECO:0000313" key="12">
    <source>
        <dbReference type="EMBL" id="AGH59248.1"/>
    </source>
</evidence>
<keyword evidence="6" id="KW-0472">Membrane</keyword>
<feature type="compositionally biased region" description="Low complexity" evidence="9">
    <location>
        <begin position="334"/>
        <end position="351"/>
    </location>
</feature>
<feature type="region of interest" description="Disordered" evidence="9">
    <location>
        <begin position="334"/>
        <end position="365"/>
    </location>
</feature>
<keyword evidence="5" id="KW-0732">Signal</keyword>
<evidence type="ECO:0000256" key="2">
    <source>
        <dbReference type="ARBA" id="ARBA00004609"/>
    </source>
</evidence>
<evidence type="ECO:0000259" key="10">
    <source>
        <dbReference type="Pfam" id="PF10659"/>
    </source>
</evidence>
<dbReference type="Pfam" id="PF10659">
    <property type="entry name" value="Trypan_glycop_C"/>
    <property type="match status" value="1"/>
</dbReference>
<sequence>AVHEAQKTKELLEEFILAVATDNEKAEALILLRPYARQAEYVISMMKKLKETLNSPTQEELKKDLHTAVYGETTDSEAALGTKKLFKTAPASTRQSRCDGSTASSEATTVGSWLMCLCAVQSSSGVDKACGRGVTHSANWDTLWSDTQNAWTEVGKLCPKQYTVDFTADSLTTLITAVTTQLRSLSGKSIYGTMQGRNCNVQDSGGLCVSFNHVHSSGDKNLNDFGWIGTLRALASKCRKREDAIQQKKLLYTMIQAVEAQTHEISVTLQSTPKAQVTTTPLAASPTNVAKKQIDCSVHSNKTACNNAGKCKWGGKTETDGPCVVDESKVTEQTNAAATGDEAAGTTASTGCAKHGTDKTACQNEKTGDKQNCAFRKG</sequence>
<evidence type="ECO:0000256" key="6">
    <source>
        <dbReference type="ARBA" id="ARBA00023136"/>
    </source>
</evidence>
<evidence type="ECO:0000259" key="11">
    <source>
        <dbReference type="Pfam" id="PF13206"/>
    </source>
</evidence>
<name>M4SSF9_9TRYP</name>